<evidence type="ECO:0000256" key="1">
    <source>
        <dbReference type="ARBA" id="ARBA00004193"/>
    </source>
</evidence>
<evidence type="ECO:0000256" key="2">
    <source>
        <dbReference type="ARBA" id="ARBA00008610"/>
    </source>
</evidence>
<dbReference type="GO" id="GO:0005886">
    <property type="term" value="C:plasma membrane"/>
    <property type="evidence" value="ECO:0007669"/>
    <property type="project" value="UniProtKB-SubCell"/>
</dbReference>
<dbReference type="RefSeq" id="WP_146843306.1">
    <property type="nucleotide sequence ID" value="NZ_BJWG01000010.1"/>
</dbReference>
<feature type="signal peptide" evidence="7">
    <location>
        <begin position="1"/>
        <end position="19"/>
    </location>
</feature>
<sequence>MKNFLRVAALSGAVALALAACGDAPDDEATPGGEETATSAAPTVEPVDFKACMVSDSGGFEDKSFNQSGAEGLQRAADELGVEINKVESTAATDFTPNIDQMIADKCDLIIGVGFLLEDPIQAAATANPDVNFALIDSSFSDETFAPVTLENGKPLLFNTQEASFLAGYVAAGMSATGTVATFGGIKLPSVTIFMDGFADGIKQYNTDSGTSVKLLGWDKDKQDGQFTGDFENQANGQNLAKGFIDQGADIIMPVAGPVGLGAAAAAKDAGDVSIVGVDADWFLTAPDYSSIVLTSVMKEIGAAVFDTIKEASEGNFTSDPYVGTLENEGIGIAPFHDFDSKVPAELKTKVDELTQQIISGELKIESPSQN</sequence>
<keyword evidence="10" id="KW-1185">Reference proteome</keyword>
<dbReference type="InterPro" id="IPR028082">
    <property type="entry name" value="Peripla_BP_I"/>
</dbReference>
<proteinExistence type="inferred from homology"/>
<dbReference type="Gene3D" id="3.40.50.2300">
    <property type="match status" value="2"/>
</dbReference>
<dbReference type="SUPFAM" id="SSF53822">
    <property type="entry name" value="Periplasmic binding protein-like I"/>
    <property type="match status" value="1"/>
</dbReference>
<evidence type="ECO:0000256" key="3">
    <source>
        <dbReference type="ARBA" id="ARBA00022475"/>
    </source>
</evidence>
<evidence type="ECO:0000313" key="10">
    <source>
        <dbReference type="Proteomes" id="UP000321720"/>
    </source>
</evidence>
<evidence type="ECO:0000259" key="8">
    <source>
        <dbReference type="Pfam" id="PF02608"/>
    </source>
</evidence>
<dbReference type="InterPro" id="IPR050957">
    <property type="entry name" value="BMP_lipoprotein"/>
</dbReference>
<dbReference type="CDD" id="cd06354">
    <property type="entry name" value="PBP1_PrnA-like"/>
    <property type="match status" value="1"/>
</dbReference>
<accession>A0A511JCF0</accession>
<dbReference type="PROSITE" id="PS51257">
    <property type="entry name" value="PROKAR_LIPOPROTEIN"/>
    <property type="match status" value="1"/>
</dbReference>
<organism evidence="9 10">
    <name type="scientific">Cellulomonas composti</name>
    <dbReference type="NCBI Taxonomy" id="266130"/>
    <lineage>
        <taxon>Bacteria</taxon>
        <taxon>Bacillati</taxon>
        <taxon>Actinomycetota</taxon>
        <taxon>Actinomycetes</taxon>
        <taxon>Micrococcales</taxon>
        <taxon>Cellulomonadaceae</taxon>
        <taxon>Cellulomonas</taxon>
    </lineage>
</organism>
<keyword evidence="3" id="KW-1003">Cell membrane</keyword>
<evidence type="ECO:0000256" key="4">
    <source>
        <dbReference type="ARBA" id="ARBA00022729"/>
    </source>
</evidence>
<reference evidence="9 10" key="1">
    <citation type="submission" date="2019-07" db="EMBL/GenBank/DDBJ databases">
        <title>Whole genome shotgun sequence of Cellulomonas composti NBRC 100758.</title>
        <authorList>
            <person name="Hosoyama A."/>
            <person name="Uohara A."/>
            <person name="Ohji S."/>
            <person name="Ichikawa N."/>
        </authorList>
    </citation>
    <scope>NUCLEOTIDE SEQUENCE [LARGE SCALE GENOMIC DNA]</scope>
    <source>
        <strain evidence="9 10">NBRC 100758</strain>
    </source>
</reference>
<gene>
    <name evidence="9" type="ORF">CCO02nite_23350</name>
</gene>
<evidence type="ECO:0000313" key="9">
    <source>
        <dbReference type="EMBL" id="GEL95677.1"/>
    </source>
</evidence>
<evidence type="ECO:0000256" key="6">
    <source>
        <dbReference type="ARBA" id="ARBA00023288"/>
    </source>
</evidence>
<comment type="similarity">
    <text evidence="2">Belongs to the BMP lipoprotein family.</text>
</comment>
<dbReference type="Pfam" id="PF02608">
    <property type="entry name" value="Bmp"/>
    <property type="match status" value="1"/>
</dbReference>
<comment type="subcellular location">
    <subcellularLocation>
        <location evidence="1">Cell membrane</location>
        <topology evidence="1">Lipid-anchor</topology>
    </subcellularLocation>
</comment>
<evidence type="ECO:0000256" key="7">
    <source>
        <dbReference type="SAM" id="SignalP"/>
    </source>
</evidence>
<dbReference type="PANTHER" id="PTHR34296">
    <property type="entry name" value="TRANSCRIPTIONAL ACTIVATOR PROTEIN MED"/>
    <property type="match status" value="1"/>
</dbReference>
<keyword evidence="5" id="KW-0472">Membrane</keyword>
<feature type="chain" id="PRO_5039159547" evidence="7">
    <location>
        <begin position="20"/>
        <end position="371"/>
    </location>
</feature>
<comment type="caution">
    <text evidence="9">The sequence shown here is derived from an EMBL/GenBank/DDBJ whole genome shotgun (WGS) entry which is preliminary data.</text>
</comment>
<dbReference type="Proteomes" id="UP000321720">
    <property type="component" value="Unassembled WGS sequence"/>
</dbReference>
<keyword evidence="6" id="KW-0449">Lipoprotein</keyword>
<keyword evidence="4 7" id="KW-0732">Signal</keyword>
<dbReference type="PANTHER" id="PTHR34296:SF2">
    <property type="entry name" value="ABC TRANSPORTER GUANOSINE-BINDING PROTEIN NUPN"/>
    <property type="match status" value="1"/>
</dbReference>
<feature type="domain" description="ABC transporter substrate-binding protein PnrA-like" evidence="8">
    <location>
        <begin position="51"/>
        <end position="366"/>
    </location>
</feature>
<protein>
    <submittedName>
        <fullName evidence="9">BMP family ABC transporter substrate-binding protein</fullName>
    </submittedName>
</protein>
<dbReference type="InterPro" id="IPR003760">
    <property type="entry name" value="PnrA-like"/>
</dbReference>
<dbReference type="OrthoDB" id="9784230at2"/>
<evidence type="ECO:0000256" key="5">
    <source>
        <dbReference type="ARBA" id="ARBA00023136"/>
    </source>
</evidence>
<dbReference type="AlphaFoldDB" id="A0A511JCF0"/>
<dbReference type="EMBL" id="BJWG01000010">
    <property type="protein sequence ID" value="GEL95677.1"/>
    <property type="molecule type" value="Genomic_DNA"/>
</dbReference>
<name>A0A511JCF0_9CELL</name>